<organism evidence="1 2">
    <name type="scientific">Scytonema hofmannii FACHB-248</name>
    <dbReference type="NCBI Taxonomy" id="1842502"/>
    <lineage>
        <taxon>Bacteria</taxon>
        <taxon>Bacillati</taxon>
        <taxon>Cyanobacteriota</taxon>
        <taxon>Cyanophyceae</taxon>
        <taxon>Nostocales</taxon>
        <taxon>Scytonemataceae</taxon>
        <taxon>Scytonema</taxon>
    </lineage>
</organism>
<proteinExistence type="predicted"/>
<gene>
    <name evidence="1" type="ORF">H6G81_24715</name>
</gene>
<dbReference type="Proteomes" id="UP000660380">
    <property type="component" value="Unassembled WGS sequence"/>
</dbReference>
<accession>A0ABR8GX56</accession>
<evidence type="ECO:0000313" key="2">
    <source>
        <dbReference type="Proteomes" id="UP000660380"/>
    </source>
</evidence>
<comment type="caution">
    <text evidence="1">The sequence shown here is derived from an EMBL/GenBank/DDBJ whole genome shotgun (WGS) entry which is preliminary data.</text>
</comment>
<keyword evidence="2" id="KW-1185">Reference proteome</keyword>
<dbReference type="EMBL" id="JACJTA010000068">
    <property type="protein sequence ID" value="MBD2607640.1"/>
    <property type="molecule type" value="Genomic_DNA"/>
</dbReference>
<protein>
    <submittedName>
        <fullName evidence="1">Uncharacterized protein</fullName>
    </submittedName>
</protein>
<reference evidence="1 2" key="1">
    <citation type="journal article" date="2020" name="ISME J.">
        <title>Comparative genomics reveals insights into cyanobacterial evolution and habitat adaptation.</title>
        <authorList>
            <person name="Chen M.Y."/>
            <person name="Teng W.K."/>
            <person name="Zhao L."/>
            <person name="Hu C.X."/>
            <person name="Zhou Y.K."/>
            <person name="Han B.P."/>
            <person name="Song L.R."/>
            <person name="Shu W.S."/>
        </authorList>
    </citation>
    <scope>NUCLEOTIDE SEQUENCE [LARGE SCALE GENOMIC DNA]</scope>
    <source>
        <strain evidence="1 2">FACHB-248</strain>
    </source>
</reference>
<dbReference type="RefSeq" id="WP_144238228.1">
    <property type="nucleotide sequence ID" value="NZ_JACJTA010000068.1"/>
</dbReference>
<name>A0ABR8GX56_9CYAN</name>
<sequence>MNATRLGITSLCNAIVTRYNAIAFPGMKNAIACQITDFVFIVNRDNYSIALIRSQIKFSNTL</sequence>
<evidence type="ECO:0000313" key="1">
    <source>
        <dbReference type="EMBL" id="MBD2607640.1"/>
    </source>
</evidence>